<dbReference type="CDD" id="cd06581">
    <property type="entry name" value="TM_PBP1_LivM_like"/>
    <property type="match status" value="1"/>
</dbReference>
<comment type="caution">
    <text evidence="7">The sequence shown here is derived from an EMBL/GenBank/DDBJ whole genome shotgun (WGS) entry which is preliminary data.</text>
</comment>
<evidence type="ECO:0000256" key="5">
    <source>
        <dbReference type="ARBA" id="ARBA00023136"/>
    </source>
</evidence>
<dbReference type="Proteomes" id="UP000295525">
    <property type="component" value="Unassembled WGS sequence"/>
</dbReference>
<evidence type="ECO:0000313" key="8">
    <source>
        <dbReference type="Proteomes" id="UP000295525"/>
    </source>
</evidence>
<evidence type="ECO:0000313" key="7">
    <source>
        <dbReference type="EMBL" id="TCT10369.1"/>
    </source>
</evidence>
<dbReference type="OrthoDB" id="9804361at2"/>
<dbReference type="EMBL" id="SMAJ01000002">
    <property type="protein sequence ID" value="TCT10369.1"/>
    <property type="molecule type" value="Genomic_DNA"/>
</dbReference>
<keyword evidence="5 6" id="KW-0472">Membrane</keyword>
<evidence type="ECO:0000256" key="1">
    <source>
        <dbReference type="ARBA" id="ARBA00004651"/>
    </source>
</evidence>
<keyword evidence="2" id="KW-1003">Cell membrane</keyword>
<feature type="transmembrane region" description="Helical" evidence="6">
    <location>
        <begin position="164"/>
        <end position="183"/>
    </location>
</feature>
<feature type="transmembrane region" description="Helical" evidence="6">
    <location>
        <begin position="286"/>
        <end position="305"/>
    </location>
</feature>
<keyword evidence="8" id="KW-1185">Reference proteome</keyword>
<reference evidence="7 8" key="1">
    <citation type="submission" date="2019-03" db="EMBL/GenBank/DDBJ databases">
        <title>Genomic Encyclopedia of Type Strains, Phase IV (KMG-IV): sequencing the most valuable type-strain genomes for metagenomic binning, comparative biology and taxonomic classification.</title>
        <authorList>
            <person name="Goeker M."/>
        </authorList>
    </citation>
    <scope>NUCLEOTIDE SEQUENCE [LARGE SCALE GENOMIC DNA]</scope>
    <source>
        <strain evidence="7 8">DSM 24591</strain>
    </source>
</reference>
<feature type="transmembrane region" description="Helical" evidence="6">
    <location>
        <begin position="84"/>
        <end position="107"/>
    </location>
</feature>
<feature type="transmembrane region" description="Helical" evidence="6">
    <location>
        <begin position="213"/>
        <end position="238"/>
    </location>
</feature>
<feature type="transmembrane region" description="Helical" evidence="6">
    <location>
        <begin position="250"/>
        <end position="274"/>
    </location>
</feature>
<evidence type="ECO:0000256" key="6">
    <source>
        <dbReference type="SAM" id="Phobius"/>
    </source>
</evidence>
<dbReference type="GO" id="GO:0005886">
    <property type="term" value="C:plasma membrane"/>
    <property type="evidence" value="ECO:0007669"/>
    <property type="project" value="UniProtKB-SubCell"/>
</dbReference>
<evidence type="ECO:0000256" key="3">
    <source>
        <dbReference type="ARBA" id="ARBA00022692"/>
    </source>
</evidence>
<name>A0A4R3MDL1_9BURK</name>
<dbReference type="RefSeq" id="WP_132579951.1">
    <property type="nucleotide sequence ID" value="NZ_SMAJ01000002.1"/>
</dbReference>
<dbReference type="GO" id="GO:0015658">
    <property type="term" value="F:branched-chain amino acid transmembrane transporter activity"/>
    <property type="evidence" value="ECO:0007669"/>
    <property type="project" value="InterPro"/>
</dbReference>
<sequence>MKSWLSVLISLLWVALSFVLIVGVATVTGSPTLTDLIIHIGIFGLFAVSLNILIGYTGLIAFGHAMFFASGAYGFGLLMQTGHYSIPGAIVVSLGISIVIALVVGVVCLKTREIYFAFLTLAIQMMFYSTILSWVSLTGGDQGLTGGFAKPVFLGLDLTRSGDTFLFITAVVLATLGILWHITKTPFGYALRMIRDNAVRAEFFGLNINAYRLAAFVIASAAASVAGALMSLYVSSAYPNFGYWTMSGEAIFMIMLGGLNTFLGPLVGAAMLTLLNHYVTQYTQNYGLVLGIVILAYVLVLRKGLLDLIVEKFFPAGRAALRQTK</sequence>
<feature type="transmembrane region" description="Helical" evidence="6">
    <location>
        <begin position="114"/>
        <end position="135"/>
    </location>
</feature>
<evidence type="ECO:0000256" key="4">
    <source>
        <dbReference type="ARBA" id="ARBA00022989"/>
    </source>
</evidence>
<proteinExistence type="predicted"/>
<keyword evidence="3 6" id="KW-0812">Transmembrane</keyword>
<dbReference type="AlphaFoldDB" id="A0A4R3MDL1"/>
<organism evidence="7 8">
    <name type="scientific">Paralcaligenes ureilyticus</name>
    <dbReference type="NCBI Taxonomy" id="627131"/>
    <lineage>
        <taxon>Bacteria</taxon>
        <taxon>Pseudomonadati</taxon>
        <taxon>Pseudomonadota</taxon>
        <taxon>Betaproteobacteria</taxon>
        <taxon>Burkholderiales</taxon>
        <taxon>Alcaligenaceae</taxon>
        <taxon>Paralcaligenes</taxon>
    </lineage>
</organism>
<keyword evidence="4 6" id="KW-1133">Transmembrane helix</keyword>
<evidence type="ECO:0000256" key="2">
    <source>
        <dbReference type="ARBA" id="ARBA00022475"/>
    </source>
</evidence>
<dbReference type="PANTHER" id="PTHR30482:SF17">
    <property type="entry name" value="ABC TRANSPORTER ATP-BINDING PROTEIN"/>
    <property type="match status" value="1"/>
</dbReference>
<dbReference type="Pfam" id="PF02653">
    <property type="entry name" value="BPD_transp_2"/>
    <property type="match status" value="1"/>
</dbReference>
<dbReference type="InterPro" id="IPR001851">
    <property type="entry name" value="ABC_transp_permease"/>
</dbReference>
<feature type="transmembrane region" description="Helical" evidence="6">
    <location>
        <begin position="36"/>
        <end position="54"/>
    </location>
</feature>
<gene>
    <name evidence="7" type="ORF">EDC26_102326</name>
</gene>
<protein>
    <submittedName>
        <fullName evidence="7">Amino acid/amide ABC transporter membrane protein 2 (HAAT family)</fullName>
    </submittedName>
</protein>
<comment type="subcellular location">
    <subcellularLocation>
        <location evidence="1">Cell membrane</location>
        <topology evidence="1">Multi-pass membrane protein</topology>
    </subcellularLocation>
</comment>
<accession>A0A4R3MDL1</accession>
<feature type="transmembrane region" description="Helical" evidence="6">
    <location>
        <begin position="59"/>
        <end position="78"/>
    </location>
</feature>
<dbReference type="PANTHER" id="PTHR30482">
    <property type="entry name" value="HIGH-AFFINITY BRANCHED-CHAIN AMINO ACID TRANSPORT SYSTEM PERMEASE"/>
    <property type="match status" value="1"/>
</dbReference>
<dbReference type="InterPro" id="IPR043428">
    <property type="entry name" value="LivM-like"/>
</dbReference>